<organism evidence="2 3">
    <name type="scientific">Levilactobacillus suantsaiihabitans</name>
    <dbReference type="NCBI Taxonomy" id="2487722"/>
    <lineage>
        <taxon>Bacteria</taxon>
        <taxon>Bacillati</taxon>
        <taxon>Bacillota</taxon>
        <taxon>Bacilli</taxon>
        <taxon>Lactobacillales</taxon>
        <taxon>Lactobacillaceae</taxon>
        <taxon>Levilactobacillus</taxon>
    </lineage>
</organism>
<feature type="transmembrane region" description="Helical" evidence="1">
    <location>
        <begin position="73"/>
        <end position="93"/>
    </location>
</feature>
<feature type="transmembrane region" description="Helical" evidence="1">
    <location>
        <begin position="257"/>
        <end position="278"/>
    </location>
</feature>
<sequence>MRFLLKRIDKFFLTILLLLQVNFFDLVNINGTVLASISSYSQKKLTLFVVLVYILFRQFVVKREEIVSSNCYFKVFVTVTLVSWLFVFIGTIFQFDQSLLSTFFIGYYFWILLLYFPLSEILNDWSRWGDFIKLYSIFSIVLSLSKIVASFVLAKTGVQLLYLNSTSDQKALLLGHTALGFARIPSSADFIFIGEVLLAVSLVKKVPHVKTKYSIFVFFINAGYLIFVSQTRGYIVLLFVLSCIVVLFNLKRTNNVAIIYFVVVLLSVPIIIGFYATLAKLFYSDSSRSISLDIRQSAINYYLSNLGLNGWFSMGFARDDIFGGLIHDTHINGAGQILSYNFDDSGVVGFLGRFGIVGVLDLLIGLISIIIVYVKSRFKFLSLFPLLAIIGMSISLSLFDPQRIFYFPILMVLLDFLASDRSTNAINDLGTVAYKRRK</sequence>
<feature type="transmembrane region" description="Helical" evidence="1">
    <location>
        <begin position="380"/>
        <end position="398"/>
    </location>
</feature>
<dbReference type="Proteomes" id="UP000297348">
    <property type="component" value="Unassembled WGS sequence"/>
</dbReference>
<feature type="transmembrane region" description="Helical" evidence="1">
    <location>
        <begin position="134"/>
        <end position="153"/>
    </location>
</feature>
<dbReference type="AlphaFoldDB" id="A0A4Z0J7K3"/>
<evidence type="ECO:0000256" key="1">
    <source>
        <dbReference type="SAM" id="Phobius"/>
    </source>
</evidence>
<reference evidence="2 3" key="1">
    <citation type="submission" date="2018-10" db="EMBL/GenBank/DDBJ databases">
        <title>Lactobacillus sp. R7 and Lactobacillus sp. R19 isolated from fermented mustard green product of Taiwan.</title>
        <authorList>
            <person name="Lin S.-T."/>
        </authorList>
    </citation>
    <scope>NUCLEOTIDE SEQUENCE [LARGE SCALE GENOMIC DNA]</scope>
    <source>
        <strain evidence="2 3">BCRC 81129</strain>
    </source>
</reference>
<keyword evidence="3" id="KW-1185">Reference proteome</keyword>
<feature type="transmembrane region" description="Helical" evidence="1">
    <location>
        <begin position="99"/>
        <end position="122"/>
    </location>
</feature>
<keyword evidence="1" id="KW-1133">Transmembrane helix</keyword>
<dbReference type="EMBL" id="RKLX01000011">
    <property type="protein sequence ID" value="TGD18606.1"/>
    <property type="molecule type" value="Genomic_DNA"/>
</dbReference>
<feature type="transmembrane region" description="Helical" evidence="1">
    <location>
        <begin position="233"/>
        <end position="250"/>
    </location>
</feature>
<name>A0A4Z0J7K3_9LACO</name>
<feature type="transmembrane region" description="Helical" evidence="1">
    <location>
        <begin position="173"/>
        <end position="199"/>
    </location>
</feature>
<feature type="transmembrane region" description="Helical" evidence="1">
    <location>
        <begin position="45"/>
        <end position="61"/>
    </location>
</feature>
<evidence type="ECO:0000313" key="3">
    <source>
        <dbReference type="Proteomes" id="UP000297348"/>
    </source>
</evidence>
<feature type="transmembrane region" description="Helical" evidence="1">
    <location>
        <begin position="350"/>
        <end position="373"/>
    </location>
</feature>
<feature type="transmembrane region" description="Helical" evidence="1">
    <location>
        <begin position="404"/>
        <end position="419"/>
    </location>
</feature>
<feature type="transmembrane region" description="Helical" evidence="1">
    <location>
        <begin position="211"/>
        <end position="227"/>
    </location>
</feature>
<keyword evidence="1" id="KW-0812">Transmembrane</keyword>
<evidence type="ECO:0000313" key="2">
    <source>
        <dbReference type="EMBL" id="TGD18606.1"/>
    </source>
</evidence>
<keyword evidence="1" id="KW-0472">Membrane</keyword>
<protein>
    <submittedName>
        <fullName evidence="2">Uncharacterized protein</fullName>
    </submittedName>
</protein>
<gene>
    <name evidence="2" type="ORF">EGT51_08105</name>
</gene>
<comment type="caution">
    <text evidence="2">The sequence shown here is derived from an EMBL/GenBank/DDBJ whole genome shotgun (WGS) entry which is preliminary data.</text>
</comment>
<accession>A0A4Z0J7K3</accession>
<proteinExistence type="predicted"/>